<geneLocation type="plasmid" evidence="1 2">
    <name>pW43B</name>
</geneLocation>
<sequence length="99" mass="10915">MDSAVGAILGLTLADYIHALCDPTVGHLTSANFHGTAFPAADDFDWHTLYLAEDDLQRKISGPKSDPWATAVNQTTTSEMVSRPLAWLWKKAQSEWQNV</sequence>
<accession>A0A3T0NA69</accession>
<dbReference type="EMBL" id="CP033221">
    <property type="protein sequence ID" value="AZV80862.1"/>
    <property type="molecule type" value="Genomic_DNA"/>
</dbReference>
<evidence type="ECO:0000313" key="2">
    <source>
        <dbReference type="Proteomes" id="UP000283063"/>
    </source>
</evidence>
<dbReference type="AlphaFoldDB" id="A0A3T0NA69"/>
<gene>
    <name evidence="1" type="ORF">EBB79_23230</name>
</gene>
<keyword evidence="1" id="KW-0614">Plasmid</keyword>
<organism evidence="1 2">
    <name type="scientific">Parasedimentitalea marina</name>
    <dbReference type="NCBI Taxonomy" id="2483033"/>
    <lineage>
        <taxon>Bacteria</taxon>
        <taxon>Pseudomonadati</taxon>
        <taxon>Pseudomonadota</taxon>
        <taxon>Alphaproteobacteria</taxon>
        <taxon>Rhodobacterales</taxon>
        <taxon>Paracoccaceae</taxon>
        <taxon>Parasedimentitalea</taxon>
    </lineage>
</organism>
<dbReference type="Proteomes" id="UP000283063">
    <property type="component" value="Plasmid pW43B"/>
</dbReference>
<evidence type="ECO:0000313" key="1">
    <source>
        <dbReference type="EMBL" id="AZV80862.1"/>
    </source>
</evidence>
<protein>
    <submittedName>
        <fullName evidence="1">Uncharacterized protein</fullName>
    </submittedName>
</protein>
<reference evidence="1 2" key="1">
    <citation type="submission" date="2018-10" db="EMBL/GenBank/DDBJ databases">
        <title>Parasedimentitalea marina sp. nov., a psychrophilic bacterium isolated from deep seawater of the New Britain Trench.</title>
        <authorList>
            <person name="Cao J."/>
        </authorList>
    </citation>
    <scope>NUCLEOTIDE SEQUENCE [LARGE SCALE GENOMIC DNA]</scope>
    <source>
        <strain evidence="1 2">W43</strain>
        <plasmid evidence="1 2">pW43B</plasmid>
    </source>
</reference>
<proteinExistence type="predicted"/>
<keyword evidence="2" id="KW-1185">Reference proteome</keyword>
<name>A0A3T0NA69_9RHOB</name>
<dbReference type="KEGG" id="sedi:EBB79_23230"/>